<reference evidence="1 2" key="1">
    <citation type="submission" date="2014-11" db="EMBL/GenBank/DDBJ databases">
        <title>Genome sequence and analysis of novel Kurthia sp.</title>
        <authorList>
            <person name="Lawson J.N."/>
            <person name="Gonzalez J.E."/>
            <person name="Rinauldi L."/>
            <person name="Xuan Z."/>
            <person name="Firman A."/>
            <person name="Shaddox L."/>
            <person name="Trudeau A."/>
            <person name="Shah S."/>
            <person name="Reiman D."/>
        </authorList>
    </citation>
    <scope>NUCLEOTIDE SEQUENCE [LARGE SCALE GENOMIC DNA]</scope>
    <source>
        <strain evidence="1 2">3B1D</strain>
    </source>
</reference>
<name>A0A433RSE5_9BACL</name>
<proteinExistence type="predicted"/>
<dbReference type="Proteomes" id="UP000288623">
    <property type="component" value="Unassembled WGS sequence"/>
</dbReference>
<organism evidence="1 2">
    <name type="scientific">Candidatus Kurthia intestinigallinarum</name>
    <dbReference type="NCBI Taxonomy" id="1562256"/>
    <lineage>
        <taxon>Bacteria</taxon>
        <taxon>Bacillati</taxon>
        <taxon>Bacillota</taxon>
        <taxon>Bacilli</taxon>
        <taxon>Bacillales</taxon>
        <taxon>Caryophanaceae</taxon>
        <taxon>Kurthia</taxon>
    </lineage>
</organism>
<keyword evidence="2" id="KW-1185">Reference proteome</keyword>
<protein>
    <submittedName>
        <fullName evidence="1">Uncharacterized protein</fullName>
    </submittedName>
</protein>
<evidence type="ECO:0000313" key="2">
    <source>
        <dbReference type="Proteomes" id="UP000288623"/>
    </source>
</evidence>
<dbReference type="EMBL" id="JTFC01000031">
    <property type="protein sequence ID" value="RUS55082.1"/>
    <property type="molecule type" value="Genomic_DNA"/>
</dbReference>
<sequence>MELDSLQNAVMASVLIASFPELEQQCDLTQGQVYYLHHCFDTIQDEFSPKQMREATIELSKKVFTKFIEDFSNEIAPL</sequence>
<gene>
    <name evidence="1" type="ORF">QI30_08950</name>
</gene>
<dbReference type="RefSeq" id="WP_126990581.1">
    <property type="nucleotide sequence ID" value="NZ_JTFC01000031.1"/>
</dbReference>
<dbReference type="AlphaFoldDB" id="A0A433RSE5"/>
<accession>A0A433RSE5</accession>
<comment type="caution">
    <text evidence="1">The sequence shown here is derived from an EMBL/GenBank/DDBJ whole genome shotgun (WGS) entry which is preliminary data.</text>
</comment>
<evidence type="ECO:0000313" key="1">
    <source>
        <dbReference type="EMBL" id="RUS55082.1"/>
    </source>
</evidence>